<dbReference type="AlphaFoldDB" id="A0A9R0ESI6"/>
<feature type="domain" description="C2H2-type" evidence="11">
    <location>
        <begin position="330"/>
        <end position="357"/>
    </location>
</feature>
<keyword evidence="7" id="KW-0804">Transcription</keyword>
<feature type="domain" description="C2H2-type" evidence="11">
    <location>
        <begin position="208"/>
        <end position="236"/>
    </location>
</feature>
<dbReference type="Pfam" id="PF13894">
    <property type="entry name" value="zf-C2H2_4"/>
    <property type="match status" value="1"/>
</dbReference>
<feature type="domain" description="C2H2-type" evidence="11">
    <location>
        <begin position="269"/>
        <end position="287"/>
    </location>
</feature>
<organism evidence="12 13">
    <name type="scientific">Spodoptera frugiperda</name>
    <name type="common">Fall armyworm</name>
    <dbReference type="NCBI Taxonomy" id="7108"/>
    <lineage>
        <taxon>Eukaryota</taxon>
        <taxon>Metazoa</taxon>
        <taxon>Ecdysozoa</taxon>
        <taxon>Arthropoda</taxon>
        <taxon>Hexapoda</taxon>
        <taxon>Insecta</taxon>
        <taxon>Pterygota</taxon>
        <taxon>Neoptera</taxon>
        <taxon>Endopterygota</taxon>
        <taxon>Lepidoptera</taxon>
        <taxon>Glossata</taxon>
        <taxon>Ditrysia</taxon>
        <taxon>Noctuoidea</taxon>
        <taxon>Noctuidae</taxon>
        <taxon>Amphipyrinae</taxon>
        <taxon>Spodoptera</taxon>
    </lineage>
</organism>
<proteinExistence type="predicted"/>
<dbReference type="InterPro" id="IPR013087">
    <property type="entry name" value="Znf_C2H2_type"/>
</dbReference>
<dbReference type="FunFam" id="3.30.160.60:FF:000072">
    <property type="entry name" value="zinc finger protein 143 isoform X1"/>
    <property type="match status" value="1"/>
</dbReference>
<dbReference type="FunFam" id="3.30.160.60:FF:001289">
    <property type="entry name" value="Zinc finger protein 574"/>
    <property type="match status" value="1"/>
</dbReference>
<dbReference type="PROSITE" id="PS00028">
    <property type="entry name" value="ZINC_FINGER_C2H2_1"/>
    <property type="match status" value="9"/>
</dbReference>
<evidence type="ECO:0000256" key="9">
    <source>
        <dbReference type="PROSITE-ProRule" id="PRU00042"/>
    </source>
</evidence>
<dbReference type="FunFam" id="3.30.160.60:FF:000065">
    <property type="entry name" value="B-cell CLL/lymphoma 6, member B"/>
    <property type="match status" value="1"/>
</dbReference>
<dbReference type="Proteomes" id="UP000829999">
    <property type="component" value="Chromosome 21"/>
</dbReference>
<feature type="domain" description="C2H2-type" evidence="11">
    <location>
        <begin position="442"/>
        <end position="470"/>
    </location>
</feature>
<evidence type="ECO:0000313" key="12">
    <source>
        <dbReference type="Proteomes" id="UP000829999"/>
    </source>
</evidence>
<dbReference type="PANTHER" id="PTHR24379">
    <property type="entry name" value="KRAB AND ZINC FINGER DOMAIN-CONTAINING"/>
    <property type="match status" value="1"/>
</dbReference>
<dbReference type="Pfam" id="PF00096">
    <property type="entry name" value="zf-C2H2"/>
    <property type="match status" value="7"/>
</dbReference>
<evidence type="ECO:0000256" key="2">
    <source>
        <dbReference type="ARBA" id="ARBA00022723"/>
    </source>
</evidence>
<gene>
    <name evidence="13" type="primary">LOC118280405</name>
</gene>
<evidence type="ECO:0000259" key="11">
    <source>
        <dbReference type="PROSITE" id="PS50157"/>
    </source>
</evidence>
<keyword evidence="6" id="KW-0805">Transcription regulation</keyword>
<reference evidence="13" key="1">
    <citation type="submission" date="2025-08" db="UniProtKB">
        <authorList>
            <consortium name="RefSeq"/>
        </authorList>
    </citation>
    <scope>IDENTIFICATION</scope>
    <source>
        <tissue evidence="13">Whole larval tissue</tissue>
    </source>
</reference>
<evidence type="ECO:0000313" key="13">
    <source>
        <dbReference type="RefSeq" id="XP_035456300.2"/>
    </source>
</evidence>
<evidence type="ECO:0000256" key="6">
    <source>
        <dbReference type="ARBA" id="ARBA00023015"/>
    </source>
</evidence>
<name>A0A9R0ESI6_SPOFR</name>
<keyword evidence="4 9" id="KW-0863">Zinc-finger</keyword>
<evidence type="ECO:0000256" key="8">
    <source>
        <dbReference type="ARBA" id="ARBA00023242"/>
    </source>
</evidence>
<protein>
    <submittedName>
        <fullName evidence="13">Zinc finger protein OZF-like</fullName>
    </submittedName>
</protein>
<evidence type="ECO:0000256" key="3">
    <source>
        <dbReference type="ARBA" id="ARBA00022737"/>
    </source>
</evidence>
<sequence>MAFEYVVVKQEIEDVTEDGDEKADSSETLDSRGLPQSVNIKLEIEVPPLAISIKTEPEDEPQTPYDPPTQEPPSFATGAVDPPPDNSSLTETQSTLHPAPQPNVLYVKSEPDCEDATSQEANLQIAEDGHLSDIPEPEDPVYEGTSDLSDYPSSDDLAELKATTSRVEYKKYYAVSPEGRFICRICRKTFANSGNVVRHLLLHTRKTMKCPQCPGQFLNKIRLDRHIFKKHTHTDPDLKSYACDTCPKKFKSSSNLMQHKKTHLKDKPFKCPNCSHAFSFRTNLKKHLDRKDRCKVQTNDPIVCTVCDKTFEKESMLKSHLKKHDTERPFACEICKMTFKYKNTLIRHMMLHEDSRPYSCPVCGKGFTCSGLLKPHMRVHTGEKPFTCEICKKKFSHKHNMQRHMLGHEKVKHTVCDICHKEFPRESRLKYHMRTHINEKYFLCHVCPKRFSHKQNVLRHYTRKHPGQTYTCKDTDASIALKVWDTIKSKYGPDDEAEVIIS</sequence>
<keyword evidence="8" id="KW-0539">Nucleus</keyword>
<comment type="subcellular location">
    <subcellularLocation>
        <location evidence="1">Nucleus</location>
    </subcellularLocation>
</comment>
<dbReference type="PANTHER" id="PTHR24379:SF121">
    <property type="entry name" value="C2H2-TYPE DOMAIN-CONTAINING PROTEIN"/>
    <property type="match status" value="1"/>
</dbReference>
<feature type="domain" description="C2H2-type" evidence="11">
    <location>
        <begin position="241"/>
        <end position="268"/>
    </location>
</feature>
<feature type="domain" description="C2H2-type" evidence="11">
    <location>
        <begin position="414"/>
        <end position="441"/>
    </location>
</feature>
<dbReference type="GO" id="GO:0005634">
    <property type="term" value="C:nucleus"/>
    <property type="evidence" value="ECO:0007669"/>
    <property type="project" value="UniProtKB-SubCell"/>
</dbReference>
<feature type="domain" description="C2H2-type" evidence="11">
    <location>
        <begin position="386"/>
        <end position="413"/>
    </location>
</feature>
<feature type="domain" description="C2H2-type" evidence="11">
    <location>
        <begin position="181"/>
        <end position="208"/>
    </location>
</feature>
<dbReference type="SMART" id="SM00355">
    <property type="entry name" value="ZnF_C2H2"/>
    <property type="match status" value="10"/>
</dbReference>
<feature type="domain" description="C2H2-type" evidence="11">
    <location>
        <begin position="358"/>
        <end position="385"/>
    </location>
</feature>
<evidence type="ECO:0000256" key="4">
    <source>
        <dbReference type="ARBA" id="ARBA00022771"/>
    </source>
</evidence>
<dbReference type="SUPFAM" id="SSF57667">
    <property type="entry name" value="beta-beta-alpha zinc fingers"/>
    <property type="match status" value="5"/>
</dbReference>
<keyword evidence="12" id="KW-1185">Reference proteome</keyword>
<dbReference type="GO" id="GO:0008270">
    <property type="term" value="F:zinc ion binding"/>
    <property type="evidence" value="ECO:0007669"/>
    <property type="project" value="UniProtKB-KW"/>
</dbReference>
<keyword evidence="3" id="KW-0677">Repeat</keyword>
<evidence type="ECO:0000256" key="5">
    <source>
        <dbReference type="ARBA" id="ARBA00022833"/>
    </source>
</evidence>
<evidence type="ECO:0000256" key="10">
    <source>
        <dbReference type="SAM" id="MobiDB-lite"/>
    </source>
</evidence>
<dbReference type="GeneID" id="118280405"/>
<evidence type="ECO:0000256" key="7">
    <source>
        <dbReference type="ARBA" id="ARBA00023163"/>
    </source>
</evidence>
<dbReference type="GO" id="GO:0006357">
    <property type="term" value="P:regulation of transcription by RNA polymerase II"/>
    <property type="evidence" value="ECO:0007669"/>
    <property type="project" value="UniProtKB-ARBA"/>
</dbReference>
<dbReference type="InterPro" id="IPR036236">
    <property type="entry name" value="Znf_C2H2_sf"/>
</dbReference>
<dbReference type="RefSeq" id="XP_035456300.2">
    <property type="nucleotide sequence ID" value="XM_035600407.2"/>
</dbReference>
<keyword evidence="5" id="KW-0862">Zinc</keyword>
<feature type="compositionally biased region" description="Polar residues" evidence="10">
    <location>
        <begin position="86"/>
        <end position="96"/>
    </location>
</feature>
<feature type="domain" description="C2H2-type" evidence="11">
    <location>
        <begin position="302"/>
        <end position="329"/>
    </location>
</feature>
<dbReference type="Gene3D" id="3.30.160.60">
    <property type="entry name" value="Classic Zinc Finger"/>
    <property type="match status" value="9"/>
</dbReference>
<dbReference type="OrthoDB" id="8117402at2759"/>
<evidence type="ECO:0000256" key="1">
    <source>
        <dbReference type="ARBA" id="ARBA00004123"/>
    </source>
</evidence>
<dbReference type="PROSITE" id="PS50157">
    <property type="entry name" value="ZINC_FINGER_C2H2_2"/>
    <property type="match status" value="10"/>
</dbReference>
<feature type="region of interest" description="Disordered" evidence="10">
    <location>
        <begin position="10"/>
        <end position="102"/>
    </location>
</feature>
<keyword evidence="2" id="KW-0479">Metal-binding</keyword>
<accession>A0A9R0ESI6</accession>